<dbReference type="Proteomes" id="UP001519288">
    <property type="component" value="Unassembled WGS sequence"/>
</dbReference>
<accession>A0ABS4JL72</accession>
<reference evidence="2 3" key="1">
    <citation type="submission" date="2021-03" db="EMBL/GenBank/DDBJ databases">
        <title>Genomic Encyclopedia of Type Strains, Phase IV (KMG-IV): sequencing the most valuable type-strain genomes for metagenomic binning, comparative biology and taxonomic classification.</title>
        <authorList>
            <person name="Goeker M."/>
        </authorList>
    </citation>
    <scope>NUCLEOTIDE SEQUENCE [LARGE SCALE GENOMIC DNA]</scope>
    <source>
        <strain evidence="2 3">DSM 26806</strain>
    </source>
</reference>
<evidence type="ECO:0008006" key="4">
    <source>
        <dbReference type="Google" id="ProtNLM"/>
    </source>
</evidence>
<evidence type="ECO:0000256" key="1">
    <source>
        <dbReference type="SAM" id="Phobius"/>
    </source>
</evidence>
<comment type="caution">
    <text evidence="2">The sequence shown here is derived from an EMBL/GenBank/DDBJ whole genome shotgun (WGS) entry which is preliminary data.</text>
</comment>
<keyword evidence="3" id="KW-1185">Reference proteome</keyword>
<dbReference type="EMBL" id="JAGGLD010000008">
    <property type="protein sequence ID" value="MBP2002453.1"/>
    <property type="molecule type" value="Genomic_DNA"/>
</dbReference>
<sequence>MRKRWLWWIPIGLILIIIAGAVFYIRPVHTLDLNASEMNWKPKLREMLETRTPILHLNQDEVNQLAKQKLATAVNEGTLKLPFTLTGAKFIQQGHRIKAEINGRWGIIPFGATAVYEIDYEGGLMVLTPIEVKVKDLNIKPSNLGLKVERVSPDKELPSVIQIKDILFQDQGIEIPLTLNWLELLNIF</sequence>
<feature type="transmembrane region" description="Helical" evidence="1">
    <location>
        <begin position="6"/>
        <end position="25"/>
    </location>
</feature>
<keyword evidence="1" id="KW-0812">Transmembrane</keyword>
<proteinExistence type="predicted"/>
<evidence type="ECO:0000313" key="2">
    <source>
        <dbReference type="EMBL" id="MBP2002453.1"/>
    </source>
</evidence>
<evidence type="ECO:0000313" key="3">
    <source>
        <dbReference type="Proteomes" id="UP001519288"/>
    </source>
</evidence>
<dbReference type="RefSeq" id="WP_209865524.1">
    <property type="nucleotide sequence ID" value="NZ_JAGGLD010000008.1"/>
</dbReference>
<keyword evidence="1" id="KW-0472">Membrane</keyword>
<protein>
    <recommendedName>
        <fullName evidence="4">DUF2140 family protein</fullName>
    </recommendedName>
</protein>
<keyword evidence="1" id="KW-1133">Transmembrane helix</keyword>
<name>A0ABS4JL72_9BACL</name>
<organism evidence="2 3">
    <name type="scientific">Paenibacillus shirakamiensis</name>
    <dbReference type="NCBI Taxonomy" id="1265935"/>
    <lineage>
        <taxon>Bacteria</taxon>
        <taxon>Bacillati</taxon>
        <taxon>Bacillota</taxon>
        <taxon>Bacilli</taxon>
        <taxon>Bacillales</taxon>
        <taxon>Paenibacillaceae</taxon>
        <taxon>Paenibacillus</taxon>
    </lineage>
</organism>
<gene>
    <name evidence="2" type="ORF">J2Z69_003526</name>
</gene>